<comment type="caution">
    <text evidence="6">The sequence shown here is derived from an EMBL/GenBank/DDBJ whole genome shotgun (WGS) entry which is preliminary data.</text>
</comment>
<dbReference type="InterPro" id="IPR036661">
    <property type="entry name" value="Luciferase-like_sf"/>
</dbReference>
<evidence type="ECO:0000313" key="6">
    <source>
        <dbReference type="EMBL" id="KJE20134.1"/>
    </source>
</evidence>
<dbReference type="PATRIC" id="fig|1502723.3.peg.5986"/>
<feature type="domain" description="Luciferase-like" evidence="5">
    <location>
        <begin position="35"/>
        <end position="277"/>
    </location>
</feature>
<keyword evidence="3" id="KW-0560">Oxidoreductase</keyword>
<keyword evidence="4" id="KW-0503">Monooxygenase</keyword>
<dbReference type="Gene3D" id="3.20.20.30">
    <property type="entry name" value="Luciferase-like domain"/>
    <property type="match status" value="1"/>
</dbReference>
<evidence type="ECO:0000256" key="2">
    <source>
        <dbReference type="ARBA" id="ARBA00022643"/>
    </source>
</evidence>
<keyword evidence="7" id="KW-1185">Reference proteome</keyword>
<gene>
    <name evidence="6" type="ORF">FF36_05562</name>
</gene>
<dbReference type="InterPro" id="IPR019921">
    <property type="entry name" value="Lucif-like_OxRdtase_Rv2161c"/>
</dbReference>
<dbReference type="InterPro" id="IPR050172">
    <property type="entry name" value="SsuD_RutA_monooxygenase"/>
</dbReference>
<dbReference type="Proteomes" id="UP000032545">
    <property type="component" value="Unassembled WGS sequence"/>
</dbReference>
<keyword evidence="2" id="KW-0288">FMN</keyword>
<dbReference type="GO" id="GO:0046306">
    <property type="term" value="P:alkanesulfonate catabolic process"/>
    <property type="evidence" value="ECO:0007669"/>
    <property type="project" value="TreeGrafter"/>
</dbReference>
<evidence type="ECO:0000313" key="7">
    <source>
        <dbReference type="Proteomes" id="UP000032545"/>
    </source>
</evidence>
<dbReference type="PANTHER" id="PTHR42847:SF4">
    <property type="entry name" value="ALKANESULFONATE MONOOXYGENASE-RELATED"/>
    <property type="match status" value="1"/>
</dbReference>
<sequence>MGHVERTGRVDEESALRFVYQYPETNGTEGDLLDSGDVGELAVAAEAAGFDGFAFTEHPIPGARWLASGGHQSLDPFVALSAAAAVTTRLRLLTYLAVVPYRNPFLLAKSAATLDKISHGRLTLGVGTGYQKAEFFALGVDFDERNELFDEALEVLPLHWKGDPFSYTGKHFSARDVIARPRPVQDPIPIWIGGNSKLTLRRVAQKVQGWMPLGGPAELFTTTRTAQLATTEAMAAKIRELRDLAGERGAQLDIAPAYLDATINRPDQEADRHREAFQTLADAGVTNLIISAPGGSPKESLEFIEAFGATYL</sequence>
<keyword evidence="1" id="KW-0285">Flavoprotein</keyword>
<reference evidence="7" key="1">
    <citation type="submission" date="2015-02" db="EMBL/GenBank/DDBJ databases">
        <title>Draft Genome of Frankia sp. CpI1-S.</title>
        <authorList>
            <person name="Oshone R.T."/>
            <person name="Ngom M."/>
            <person name="Ghodhbane-Gtari F."/>
            <person name="Gtari M."/>
            <person name="Morris K."/>
            <person name="Thomas K."/>
            <person name="Sen A."/>
            <person name="Tisa L.S."/>
        </authorList>
    </citation>
    <scope>NUCLEOTIDE SEQUENCE [LARGE SCALE GENOMIC DNA]</scope>
    <source>
        <strain evidence="7">CpI1-S</strain>
    </source>
</reference>
<dbReference type="SUPFAM" id="SSF51679">
    <property type="entry name" value="Bacterial luciferase-like"/>
    <property type="match status" value="1"/>
</dbReference>
<protein>
    <submittedName>
        <fullName evidence="6">Oxidoreductase</fullName>
    </submittedName>
</protein>
<evidence type="ECO:0000256" key="3">
    <source>
        <dbReference type="ARBA" id="ARBA00023002"/>
    </source>
</evidence>
<organism evidence="6 7">
    <name type="scientific">Frankia torreyi</name>
    <dbReference type="NCBI Taxonomy" id="1856"/>
    <lineage>
        <taxon>Bacteria</taxon>
        <taxon>Bacillati</taxon>
        <taxon>Actinomycetota</taxon>
        <taxon>Actinomycetes</taxon>
        <taxon>Frankiales</taxon>
        <taxon>Frankiaceae</taxon>
        <taxon>Frankia</taxon>
    </lineage>
</organism>
<dbReference type="Pfam" id="PF00296">
    <property type="entry name" value="Bac_luciferase"/>
    <property type="match status" value="1"/>
</dbReference>
<dbReference type="InterPro" id="IPR011251">
    <property type="entry name" value="Luciferase-like_dom"/>
</dbReference>
<reference evidence="6 7" key="2">
    <citation type="journal article" date="2016" name="Genome Announc.">
        <title>Permanent Draft Genome Sequences for Two Variants of Frankia sp. Strain CpI1, the First Frankia Strain Isolated from Root Nodules of Comptonia peregrina.</title>
        <authorList>
            <person name="Oshone R."/>
            <person name="Hurst S.G.IV."/>
            <person name="Abebe-Akele F."/>
            <person name="Simpson S."/>
            <person name="Morris K."/>
            <person name="Thomas W.K."/>
            <person name="Tisa L.S."/>
        </authorList>
    </citation>
    <scope>NUCLEOTIDE SEQUENCE [LARGE SCALE GENOMIC DNA]</scope>
    <source>
        <strain evidence="7">CpI1-S</strain>
    </source>
</reference>
<evidence type="ECO:0000256" key="1">
    <source>
        <dbReference type="ARBA" id="ARBA00022630"/>
    </source>
</evidence>
<dbReference type="NCBIfam" id="TIGR03619">
    <property type="entry name" value="F420_Rv2161c"/>
    <property type="match status" value="1"/>
</dbReference>
<proteinExistence type="predicted"/>
<name>A0A0D8B869_9ACTN</name>
<dbReference type="AlphaFoldDB" id="A0A0D8B869"/>
<dbReference type="EMBL" id="JYFN01000070">
    <property type="protein sequence ID" value="KJE20134.1"/>
    <property type="molecule type" value="Genomic_DNA"/>
</dbReference>
<accession>A0A0D8B869</accession>
<dbReference type="PANTHER" id="PTHR42847">
    <property type="entry name" value="ALKANESULFONATE MONOOXYGENASE"/>
    <property type="match status" value="1"/>
</dbReference>
<dbReference type="GO" id="GO:0008726">
    <property type="term" value="F:alkanesulfonate monooxygenase activity"/>
    <property type="evidence" value="ECO:0007669"/>
    <property type="project" value="TreeGrafter"/>
</dbReference>
<evidence type="ECO:0000259" key="5">
    <source>
        <dbReference type="Pfam" id="PF00296"/>
    </source>
</evidence>
<evidence type="ECO:0000256" key="4">
    <source>
        <dbReference type="ARBA" id="ARBA00023033"/>
    </source>
</evidence>